<comment type="caution">
    <text evidence="2">The sequence shown here is derived from an EMBL/GenBank/DDBJ whole genome shotgun (WGS) entry which is preliminary data.</text>
</comment>
<dbReference type="EMBL" id="WTUZ01000022">
    <property type="protein sequence ID" value="MZQ84586.1"/>
    <property type="molecule type" value="Genomic_DNA"/>
</dbReference>
<keyword evidence="3" id="KW-1185">Reference proteome</keyword>
<reference evidence="2 3" key="1">
    <citation type="submission" date="2019-12" db="EMBL/GenBank/DDBJ databases">
        <title>Paenibacillus sp. nov. sp. isolated from soil.</title>
        <authorList>
            <person name="Kim J."/>
            <person name="Jeong S.E."/>
            <person name="Jung H.S."/>
            <person name="Jeon C.O."/>
        </authorList>
    </citation>
    <scope>NUCLEOTIDE SEQUENCE [LARGE SCALE GENOMIC DNA]</scope>
    <source>
        <strain evidence="2 3">5J-6</strain>
    </source>
</reference>
<gene>
    <name evidence="2" type="ORF">GQF01_20990</name>
</gene>
<feature type="domain" description="DUF4183" evidence="1">
    <location>
        <begin position="50"/>
        <end position="114"/>
    </location>
</feature>
<accession>A0A6L8V4V0</accession>
<protein>
    <submittedName>
        <fullName evidence="2">DUF4183 domain-containing protein</fullName>
    </submittedName>
</protein>
<organism evidence="2 3">
    <name type="scientific">Paenibacillus silvestris</name>
    <dbReference type="NCBI Taxonomy" id="2606219"/>
    <lineage>
        <taxon>Bacteria</taxon>
        <taxon>Bacillati</taxon>
        <taxon>Bacillota</taxon>
        <taxon>Bacilli</taxon>
        <taxon>Bacillales</taxon>
        <taxon>Paenibacillaceae</taxon>
        <taxon>Paenibacillus</taxon>
    </lineage>
</organism>
<sequence length="139" mass="14095">MVASLIKLFVTATATAPTATGTEVETTVDPAVTRYIATINAGMIAGGNTTIPAASFVDDDGDAVTVLPAPPTDGYFNVYVNGMLQEGGLSTLTTASLVLATDEAVEDTPVVLEVSDFSGTTSTVTVQPIISAPTITVIV</sequence>
<dbReference type="AlphaFoldDB" id="A0A6L8V4V0"/>
<dbReference type="Pfam" id="PF13799">
    <property type="entry name" value="DUF4183"/>
    <property type="match status" value="1"/>
</dbReference>
<dbReference type="Proteomes" id="UP000481087">
    <property type="component" value="Unassembled WGS sequence"/>
</dbReference>
<dbReference type="RefSeq" id="WP_161408679.1">
    <property type="nucleotide sequence ID" value="NZ_WTUZ01000022.1"/>
</dbReference>
<evidence type="ECO:0000313" key="3">
    <source>
        <dbReference type="Proteomes" id="UP000481087"/>
    </source>
</evidence>
<dbReference type="InterPro" id="IPR025237">
    <property type="entry name" value="DUF4183"/>
</dbReference>
<evidence type="ECO:0000259" key="1">
    <source>
        <dbReference type="Pfam" id="PF13799"/>
    </source>
</evidence>
<evidence type="ECO:0000313" key="2">
    <source>
        <dbReference type="EMBL" id="MZQ84586.1"/>
    </source>
</evidence>
<name>A0A6L8V4V0_9BACL</name>
<proteinExistence type="predicted"/>